<comment type="caution">
    <text evidence="3">The sequence shown here is derived from an EMBL/GenBank/DDBJ whole genome shotgun (WGS) entry which is preliminary data.</text>
</comment>
<reference evidence="3 4" key="1">
    <citation type="submission" date="2018-08" db="EMBL/GenBank/DDBJ databases">
        <title>Murine metabolic-syndrome-specific gut microbial biobank.</title>
        <authorList>
            <person name="Liu C."/>
        </authorList>
    </citation>
    <scope>NUCLEOTIDE SEQUENCE [LARGE SCALE GENOMIC DNA]</scope>
    <source>
        <strain evidence="3 4">583</strain>
    </source>
</reference>
<dbReference type="OrthoDB" id="9773039at2"/>
<gene>
    <name evidence="3" type="ORF">D3Z33_03805</name>
</gene>
<proteinExistence type="predicted"/>
<evidence type="ECO:0000259" key="2">
    <source>
        <dbReference type="Pfam" id="PF13478"/>
    </source>
</evidence>
<dbReference type="Gene3D" id="3.40.50.720">
    <property type="entry name" value="NAD(P)-binding Rossmann-like Domain"/>
    <property type="match status" value="1"/>
</dbReference>
<evidence type="ECO:0000259" key="1">
    <source>
        <dbReference type="Pfam" id="PF02625"/>
    </source>
</evidence>
<name>A0A845QXV6_9CLOT</name>
<feature type="domain" description="XdhC- CoxI" evidence="1">
    <location>
        <begin position="17"/>
        <end position="78"/>
    </location>
</feature>
<dbReference type="PANTHER" id="PTHR30388">
    <property type="entry name" value="ALDEHYDE OXIDOREDUCTASE MOLYBDENUM COFACTOR ASSEMBLY PROTEIN"/>
    <property type="match status" value="1"/>
</dbReference>
<dbReference type="InterPro" id="IPR027051">
    <property type="entry name" value="XdhC_Rossmann_dom"/>
</dbReference>
<protein>
    <submittedName>
        <fullName evidence="3">Xanthine dehydrogenase</fullName>
    </submittedName>
</protein>
<dbReference type="Proteomes" id="UP000467132">
    <property type="component" value="Unassembled WGS sequence"/>
</dbReference>
<dbReference type="Pfam" id="PF02625">
    <property type="entry name" value="XdhC_CoxI"/>
    <property type="match status" value="1"/>
</dbReference>
<dbReference type="AlphaFoldDB" id="A0A845QXV6"/>
<feature type="domain" description="XdhC Rossmann" evidence="2">
    <location>
        <begin position="108"/>
        <end position="250"/>
    </location>
</feature>
<evidence type="ECO:0000313" key="4">
    <source>
        <dbReference type="Proteomes" id="UP000467132"/>
    </source>
</evidence>
<dbReference type="PANTHER" id="PTHR30388:SF6">
    <property type="entry name" value="XANTHINE DEHYDROGENASE SUBUNIT A-RELATED"/>
    <property type="match status" value="1"/>
</dbReference>
<accession>A0A845QXV6</accession>
<dbReference type="InterPro" id="IPR052698">
    <property type="entry name" value="MoCofactor_Util/Proc"/>
</dbReference>
<evidence type="ECO:0000313" key="3">
    <source>
        <dbReference type="EMBL" id="NBI05982.1"/>
    </source>
</evidence>
<dbReference type="Pfam" id="PF13478">
    <property type="entry name" value="XdhC_C"/>
    <property type="match status" value="1"/>
</dbReference>
<dbReference type="RefSeq" id="WP_160196467.1">
    <property type="nucleotide sequence ID" value="NZ_QXXA01000004.1"/>
</dbReference>
<organism evidence="3 4">
    <name type="scientific">Senegalia massiliensis</name>
    <dbReference type="NCBI Taxonomy" id="1720316"/>
    <lineage>
        <taxon>Bacteria</taxon>
        <taxon>Bacillati</taxon>
        <taxon>Bacillota</taxon>
        <taxon>Clostridia</taxon>
        <taxon>Eubacteriales</taxon>
        <taxon>Clostridiaceae</taxon>
        <taxon>Senegalia</taxon>
    </lineage>
</organism>
<keyword evidence="4" id="KW-1185">Reference proteome</keyword>
<dbReference type="EMBL" id="QXXA01000004">
    <property type="protein sequence ID" value="NBI05982.1"/>
    <property type="molecule type" value="Genomic_DNA"/>
</dbReference>
<sequence>MYEIEYIEEVKKEIQMNKKVALAIVTDSKGSTPRENGAMMVIKEDESIVGTIGGGKIEYDVLKRAKECLETGESKKYNYELTEKGELGMTCGGQAEIFIKVFNKKDTLLIVGGGHIAQRLYKLGEFLDFKTVVFETRKEIIESDIFPDSVELKTGDITEELNNYPISDNSYIVLVSKGHKDDLKALREVYDSGAKYIGMIGSIRKCKNMMDTLVKEGIERERLKKVFAPIGLDLGGETPEEIAFSIMSQILAVKNESTAKSMKYNFFK</sequence>
<dbReference type="InterPro" id="IPR003777">
    <property type="entry name" value="XdhC_CoxI"/>
</dbReference>